<dbReference type="CDD" id="cd14447">
    <property type="entry name" value="SPX"/>
    <property type="match status" value="1"/>
</dbReference>
<dbReference type="Pfam" id="PF03105">
    <property type="entry name" value="SPX"/>
    <property type="match status" value="2"/>
</dbReference>
<dbReference type="PANTHER" id="PTHR37326">
    <property type="entry name" value="BLL3975 PROTEIN"/>
    <property type="match status" value="1"/>
</dbReference>
<protein>
    <recommendedName>
        <fullName evidence="1">SPX domain-containing protein</fullName>
    </recommendedName>
</protein>
<feature type="domain" description="SPX" evidence="1">
    <location>
        <begin position="1"/>
        <end position="144"/>
    </location>
</feature>
<proteinExistence type="predicted"/>
<dbReference type="PROSITE" id="PS51382">
    <property type="entry name" value="SPX"/>
    <property type="match status" value="1"/>
</dbReference>
<dbReference type="EMBL" id="JASJQH010000455">
    <property type="protein sequence ID" value="KAK9764295.1"/>
    <property type="molecule type" value="Genomic_DNA"/>
</dbReference>
<dbReference type="SUPFAM" id="SSF53187">
    <property type="entry name" value="Zn-dependent exopeptidases"/>
    <property type="match status" value="1"/>
</dbReference>
<name>A0ABR2WRZ0_9FUNG</name>
<dbReference type="PANTHER" id="PTHR37326:SF1">
    <property type="entry name" value="BLL3975 PROTEIN"/>
    <property type="match status" value="1"/>
</dbReference>
<evidence type="ECO:0000313" key="2">
    <source>
        <dbReference type="EMBL" id="KAK9764295.1"/>
    </source>
</evidence>
<gene>
    <name evidence="2" type="ORF">K7432_008318</name>
</gene>
<keyword evidence="3" id="KW-1185">Reference proteome</keyword>
<evidence type="ECO:0000259" key="1">
    <source>
        <dbReference type="PROSITE" id="PS51382"/>
    </source>
</evidence>
<feature type="non-terminal residue" evidence="2">
    <location>
        <position position="272"/>
    </location>
</feature>
<sequence length="272" mass="31549">MKFAKQLALRSIPTWAIYYVDYKQLKKFIKDSELQYEENNKDPAQLDRITQEFKAHIYAEIDKVEERYINKEQDSSEKLQILKTKWRPDLSDENQEQWIKDFTKLLQSLEYLSEFTQTNIVGFQKILKKFDKHFGVTWGKEFWPEITTKKFANSEKEENLLHEARQVWRKRVPVAPLEPKRSLDVVNSEIPTVSALDLQSLSSGQVHRFWVVLSEDGLNLPIKVPVIIAKGIKPGPTLGITAALHGNELNGIPLIHRLFRELKCGALHGIVV</sequence>
<dbReference type="InterPro" id="IPR053138">
    <property type="entry name" value="N-alpha-Ac-DABA_deacetylase"/>
</dbReference>
<reference evidence="2 3" key="1">
    <citation type="submission" date="2023-04" db="EMBL/GenBank/DDBJ databases">
        <title>Genome of Basidiobolus ranarum AG-B5.</title>
        <authorList>
            <person name="Stajich J.E."/>
            <person name="Carter-House D."/>
            <person name="Gryganskyi A."/>
        </authorList>
    </citation>
    <scope>NUCLEOTIDE SEQUENCE [LARGE SCALE GENOMIC DNA]</scope>
    <source>
        <strain evidence="2 3">AG-B5</strain>
    </source>
</reference>
<dbReference type="Proteomes" id="UP001479436">
    <property type="component" value="Unassembled WGS sequence"/>
</dbReference>
<organism evidence="2 3">
    <name type="scientific">Basidiobolus ranarum</name>
    <dbReference type="NCBI Taxonomy" id="34480"/>
    <lineage>
        <taxon>Eukaryota</taxon>
        <taxon>Fungi</taxon>
        <taxon>Fungi incertae sedis</taxon>
        <taxon>Zoopagomycota</taxon>
        <taxon>Entomophthoromycotina</taxon>
        <taxon>Basidiobolomycetes</taxon>
        <taxon>Basidiobolales</taxon>
        <taxon>Basidiobolaceae</taxon>
        <taxon>Basidiobolus</taxon>
    </lineage>
</organism>
<dbReference type="Gene3D" id="3.40.630.10">
    <property type="entry name" value="Zn peptidases"/>
    <property type="match status" value="1"/>
</dbReference>
<evidence type="ECO:0000313" key="3">
    <source>
        <dbReference type="Proteomes" id="UP001479436"/>
    </source>
</evidence>
<dbReference type="InterPro" id="IPR004331">
    <property type="entry name" value="SPX_dom"/>
</dbReference>
<comment type="caution">
    <text evidence="2">The sequence shown here is derived from an EMBL/GenBank/DDBJ whole genome shotgun (WGS) entry which is preliminary data.</text>
</comment>
<accession>A0ABR2WRZ0</accession>